<dbReference type="Pfam" id="PF01527">
    <property type="entry name" value="HTH_Tnp_1"/>
    <property type="match status" value="1"/>
</dbReference>
<sequence>MGKGNFKEEFKRDAVRQITERGYPVAEVSQRLGVSQHSLYEWKKKFGASNGKGGDEADEIRRLKKELIASPRSATSKKKRPRTSPGVQSEVRIHCSASPELLVRTMCRLLHVHPGGFYAWLKNPLSKRATEDKQQTDLLLQPEPRRASDKACRDQGADWLQAPSRHLWRQAFRRHRSLFASGDRLVNAEPSNPGRRAAGLAHGGLATQAKKDQVLVHSDQSSQFTSMDWASFLKPQSGSLDEPPGQLP</sequence>
<feature type="region of interest" description="Disordered" evidence="1">
    <location>
        <begin position="227"/>
        <end position="248"/>
    </location>
</feature>
<evidence type="ECO:0000313" key="2">
    <source>
        <dbReference type="EMBL" id="CAD7026947.1"/>
    </source>
</evidence>
<name>A0ABM8PFG0_9HYPH</name>
<keyword evidence="3" id="KW-1185">Reference proteome</keyword>
<comment type="caution">
    <text evidence="2">The sequence shown here is derived from an EMBL/GenBank/DDBJ whole genome shotgun (WGS) entry which is preliminary data.</text>
</comment>
<feature type="compositionally biased region" description="Polar residues" evidence="1">
    <location>
        <begin position="227"/>
        <end position="239"/>
    </location>
</feature>
<protein>
    <submittedName>
        <fullName evidence="2">DDE domain-containing protein</fullName>
    </submittedName>
</protein>
<evidence type="ECO:0000256" key="1">
    <source>
        <dbReference type="SAM" id="MobiDB-lite"/>
    </source>
</evidence>
<feature type="region of interest" description="Disordered" evidence="1">
    <location>
        <begin position="184"/>
        <end position="203"/>
    </location>
</feature>
<feature type="region of interest" description="Disordered" evidence="1">
    <location>
        <begin position="66"/>
        <end position="89"/>
    </location>
</feature>
<dbReference type="Proteomes" id="UP000601041">
    <property type="component" value="Unassembled WGS sequence"/>
</dbReference>
<accession>A0ABM8PFG0</accession>
<dbReference type="InterPro" id="IPR009057">
    <property type="entry name" value="Homeodomain-like_sf"/>
</dbReference>
<dbReference type="Gene3D" id="1.10.10.60">
    <property type="entry name" value="Homeodomain-like"/>
    <property type="match status" value="1"/>
</dbReference>
<feature type="compositionally biased region" description="Low complexity" evidence="1">
    <location>
        <begin position="194"/>
        <end position="203"/>
    </location>
</feature>
<organism evidence="2 3">
    <name type="scientific">Pseudorhizobium halotolerans</name>
    <dbReference type="NCBI Taxonomy" id="1233081"/>
    <lineage>
        <taxon>Bacteria</taxon>
        <taxon>Pseudomonadati</taxon>
        <taxon>Pseudomonadota</taxon>
        <taxon>Alphaproteobacteria</taxon>
        <taxon>Hyphomicrobiales</taxon>
        <taxon>Rhizobiaceae</taxon>
        <taxon>Rhizobium/Agrobacterium group</taxon>
        <taxon>Pseudorhizobium</taxon>
    </lineage>
</organism>
<gene>
    <name evidence="2" type="ORF">RHAB21_01319</name>
</gene>
<reference evidence="2 3" key="1">
    <citation type="submission" date="2020-11" db="EMBL/GenBank/DDBJ databases">
        <authorList>
            <person name="Lassalle F."/>
        </authorList>
    </citation>
    <scope>NUCLEOTIDE SEQUENCE [LARGE SCALE GENOMIC DNA]</scope>
    <source>
        <strain evidence="2 3">AB21</strain>
    </source>
</reference>
<dbReference type="SUPFAM" id="SSF46689">
    <property type="entry name" value="Homeodomain-like"/>
    <property type="match status" value="1"/>
</dbReference>
<evidence type="ECO:0000313" key="3">
    <source>
        <dbReference type="Proteomes" id="UP000601041"/>
    </source>
</evidence>
<dbReference type="InterPro" id="IPR002514">
    <property type="entry name" value="Transposase_8"/>
</dbReference>
<dbReference type="EMBL" id="CABFWE030000004">
    <property type="protein sequence ID" value="CAD7026947.1"/>
    <property type="molecule type" value="Genomic_DNA"/>
</dbReference>
<feature type="region of interest" description="Disordered" evidence="1">
    <location>
        <begin position="132"/>
        <end position="151"/>
    </location>
</feature>
<proteinExistence type="predicted"/>